<proteinExistence type="predicted"/>
<dbReference type="Proteomes" id="UP000563151">
    <property type="component" value="Unassembled WGS sequence"/>
</dbReference>
<protein>
    <submittedName>
        <fullName evidence="1">Uncharacterized protein</fullName>
    </submittedName>
</protein>
<evidence type="ECO:0000313" key="1">
    <source>
        <dbReference type="EMBL" id="MBC2397343.1"/>
    </source>
</evidence>
<gene>
    <name evidence="1" type="ORF">HGG79_06075</name>
</gene>
<accession>A0A923J1G6</accession>
<dbReference type="RefSeq" id="WP_035144378.1">
    <property type="nucleotide sequence ID" value="NZ_JAAZWO010000005.1"/>
</dbReference>
<sequence>MIHFNHKELEILDSQNFAKYIKNINDTFSYNNQLDFLQVRSIVLIAVNKDIYFKCKDNIVRLLMLLAITSLDNGKNYNFTTEEVMERISIIVKYFKIKSPEIINNTVYFKPDMTKIEKLLEKAKNGIKVGKEENIIFKI</sequence>
<keyword evidence="2" id="KW-1185">Reference proteome</keyword>
<reference evidence="1 2" key="1">
    <citation type="submission" date="2020-04" db="EMBL/GenBank/DDBJ databases">
        <title>Genomic insights into acetone-butanol-ethanol (ABE) fermentation by sequencing solventogenic clostridia strains.</title>
        <authorList>
            <person name="Brown S."/>
        </authorList>
    </citation>
    <scope>NUCLEOTIDE SEQUENCE [LARGE SCALE GENOMIC DNA]</scope>
    <source>
        <strain evidence="1 2">DJ011</strain>
    </source>
</reference>
<comment type="caution">
    <text evidence="1">The sequence shown here is derived from an EMBL/GenBank/DDBJ whole genome shotgun (WGS) entry which is preliminary data.</text>
</comment>
<evidence type="ECO:0000313" key="2">
    <source>
        <dbReference type="Proteomes" id="UP000563151"/>
    </source>
</evidence>
<organism evidence="1 2">
    <name type="scientific">Clostridium tetanomorphum</name>
    <dbReference type="NCBI Taxonomy" id="1553"/>
    <lineage>
        <taxon>Bacteria</taxon>
        <taxon>Bacillati</taxon>
        <taxon>Bacillota</taxon>
        <taxon>Clostridia</taxon>
        <taxon>Eubacteriales</taxon>
        <taxon>Clostridiaceae</taxon>
        <taxon>Clostridium</taxon>
    </lineage>
</organism>
<dbReference type="AlphaFoldDB" id="A0A923J1G6"/>
<name>A0A923J1G6_CLOTT</name>
<dbReference type="EMBL" id="JAAZWO010000005">
    <property type="protein sequence ID" value="MBC2397343.1"/>
    <property type="molecule type" value="Genomic_DNA"/>
</dbReference>